<evidence type="ECO:0000256" key="1">
    <source>
        <dbReference type="SAM" id="SignalP"/>
    </source>
</evidence>
<evidence type="ECO:0000313" key="3">
    <source>
        <dbReference type="Proteomes" id="UP000297245"/>
    </source>
</evidence>
<protein>
    <submittedName>
        <fullName evidence="2">Uncharacterized protein</fullName>
    </submittedName>
</protein>
<keyword evidence="3" id="KW-1185">Reference proteome</keyword>
<name>A0A4S8MSV6_DENBC</name>
<evidence type="ECO:0000313" key="2">
    <source>
        <dbReference type="EMBL" id="THV06263.1"/>
    </source>
</evidence>
<feature type="chain" id="PRO_5020534663" evidence="1">
    <location>
        <begin position="28"/>
        <end position="56"/>
    </location>
</feature>
<accession>A0A4S8MSV6</accession>
<reference evidence="2 3" key="1">
    <citation type="journal article" date="2019" name="Nat. Ecol. Evol.">
        <title>Megaphylogeny resolves global patterns of mushroom evolution.</title>
        <authorList>
            <person name="Varga T."/>
            <person name="Krizsan K."/>
            <person name="Foldi C."/>
            <person name="Dima B."/>
            <person name="Sanchez-Garcia M."/>
            <person name="Sanchez-Ramirez S."/>
            <person name="Szollosi G.J."/>
            <person name="Szarkandi J.G."/>
            <person name="Papp V."/>
            <person name="Albert L."/>
            <person name="Andreopoulos W."/>
            <person name="Angelini C."/>
            <person name="Antonin V."/>
            <person name="Barry K.W."/>
            <person name="Bougher N.L."/>
            <person name="Buchanan P."/>
            <person name="Buyck B."/>
            <person name="Bense V."/>
            <person name="Catcheside P."/>
            <person name="Chovatia M."/>
            <person name="Cooper J."/>
            <person name="Damon W."/>
            <person name="Desjardin D."/>
            <person name="Finy P."/>
            <person name="Geml J."/>
            <person name="Haridas S."/>
            <person name="Hughes K."/>
            <person name="Justo A."/>
            <person name="Karasinski D."/>
            <person name="Kautmanova I."/>
            <person name="Kiss B."/>
            <person name="Kocsube S."/>
            <person name="Kotiranta H."/>
            <person name="LaButti K.M."/>
            <person name="Lechner B.E."/>
            <person name="Liimatainen K."/>
            <person name="Lipzen A."/>
            <person name="Lukacs Z."/>
            <person name="Mihaltcheva S."/>
            <person name="Morgado L.N."/>
            <person name="Niskanen T."/>
            <person name="Noordeloos M.E."/>
            <person name="Ohm R.A."/>
            <person name="Ortiz-Santana B."/>
            <person name="Ovrebo C."/>
            <person name="Racz N."/>
            <person name="Riley R."/>
            <person name="Savchenko A."/>
            <person name="Shiryaev A."/>
            <person name="Soop K."/>
            <person name="Spirin V."/>
            <person name="Szebenyi C."/>
            <person name="Tomsovsky M."/>
            <person name="Tulloss R.E."/>
            <person name="Uehling J."/>
            <person name="Grigoriev I.V."/>
            <person name="Vagvolgyi C."/>
            <person name="Papp T."/>
            <person name="Martin F.M."/>
            <person name="Miettinen O."/>
            <person name="Hibbett D.S."/>
            <person name="Nagy L.G."/>
        </authorList>
    </citation>
    <scope>NUCLEOTIDE SEQUENCE [LARGE SCALE GENOMIC DNA]</scope>
    <source>
        <strain evidence="2 3">CBS 962.96</strain>
    </source>
</reference>
<feature type="signal peptide" evidence="1">
    <location>
        <begin position="1"/>
        <end position="27"/>
    </location>
</feature>
<dbReference type="AlphaFoldDB" id="A0A4S8MSV6"/>
<dbReference type="EMBL" id="ML179044">
    <property type="protein sequence ID" value="THV06263.1"/>
    <property type="molecule type" value="Genomic_DNA"/>
</dbReference>
<gene>
    <name evidence="2" type="ORF">K435DRAFT_25459</name>
</gene>
<keyword evidence="1" id="KW-0732">Signal</keyword>
<dbReference type="Proteomes" id="UP000297245">
    <property type="component" value="Unassembled WGS sequence"/>
</dbReference>
<sequence>MSISKAAAVCFTYTFFCFSITLLQVRGECPFSKCVTVIVEDLQFEKTMHISDADRG</sequence>
<proteinExistence type="predicted"/>
<organism evidence="2 3">
    <name type="scientific">Dendrothele bispora (strain CBS 962.96)</name>
    <dbReference type="NCBI Taxonomy" id="1314807"/>
    <lineage>
        <taxon>Eukaryota</taxon>
        <taxon>Fungi</taxon>
        <taxon>Dikarya</taxon>
        <taxon>Basidiomycota</taxon>
        <taxon>Agaricomycotina</taxon>
        <taxon>Agaricomycetes</taxon>
        <taxon>Agaricomycetidae</taxon>
        <taxon>Agaricales</taxon>
        <taxon>Agaricales incertae sedis</taxon>
        <taxon>Dendrothele</taxon>
    </lineage>
</organism>